<dbReference type="Proteomes" id="UP000507222">
    <property type="component" value="Unassembled WGS sequence"/>
</dbReference>
<dbReference type="PROSITE" id="PS51257">
    <property type="entry name" value="PROKAR_LIPOPROTEIN"/>
    <property type="match status" value="1"/>
</dbReference>
<protein>
    <submittedName>
        <fullName evidence="1">Uncharacterized protein</fullName>
    </submittedName>
</protein>
<gene>
    <name evidence="1" type="ORF">CURHAP_LOCUS42774</name>
</gene>
<evidence type="ECO:0000313" key="2">
    <source>
        <dbReference type="Proteomes" id="UP000507222"/>
    </source>
</evidence>
<organism evidence="1 2">
    <name type="scientific">Prunus armeniaca</name>
    <name type="common">Apricot</name>
    <name type="synonym">Armeniaca vulgaris</name>
    <dbReference type="NCBI Taxonomy" id="36596"/>
    <lineage>
        <taxon>Eukaryota</taxon>
        <taxon>Viridiplantae</taxon>
        <taxon>Streptophyta</taxon>
        <taxon>Embryophyta</taxon>
        <taxon>Tracheophyta</taxon>
        <taxon>Spermatophyta</taxon>
        <taxon>Magnoliopsida</taxon>
        <taxon>eudicotyledons</taxon>
        <taxon>Gunneridae</taxon>
        <taxon>Pentapetalae</taxon>
        <taxon>rosids</taxon>
        <taxon>fabids</taxon>
        <taxon>Rosales</taxon>
        <taxon>Rosaceae</taxon>
        <taxon>Amygdaloideae</taxon>
        <taxon>Amygdaleae</taxon>
        <taxon>Prunus</taxon>
    </lineage>
</organism>
<accession>A0A6J5VAN6</accession>
<dbReference type="EMBL" id="CAEKDK010000007">
    <property type="protein sequence ID" value="CAB4286096.1"/>
    <property type="molecule type" value="Genomic_DNA"/>
</dbReference>
<name>A0A6J5VAN6_PRUAR</name>
<sequence>MTLAVRQGICDWLSLGAWGLGCREDCEVSRAWQIRLVRAETVVSLVTDLRLRSGELGCFSSFGWWVSRSFLDVNLGCLEHLELGSCDLFFKGSGCARQSCVNGSVAVPAERQGWLEFSEDLAG</sequence>
<proteinExistence type="predicted"/>
<evidence type="ECO:0000313" key="1">
    <source>
        <dbReference type="EMBL" id="CAB4286096.1"/>
    </source>
</evidence>
<reference evidence="1 2" key="1">
    <citation type="submission" date="2020-05" db="EMBL/GenBank/DDBJ databases">
        <authorList>
            <person name="Campoy J."/>
            <person name="Schneeberger K."/>
            <person name="Spophaly S."/>
        </authorList>
    </citation>
    <scope>NUCLEOTIDE SEQUENCE [LARGE SCALE GENOMIC DNA]</scope>
    <source>
        <strain evidence="1">PruArmRojPasFocal</strain>
    </source>
</reference>
<dbReference type="AlphaFoldDB" id="A0A6J5VAN6"/>